<dbReference type="PANTHER" id="PTHR47235">
    <property type="entry name" value="BLR6548 PROTEIN"/>
    <property type="match status" value="1"/>
</dbReference>
<evidence type="ECO:0000313" key="5">
    <source>
        <dbReference type="EMBL" id="SDM32851.1"/>
    </source>
</evidence>
<feature type="domain" description="Leucine-binding protein" evidence="4">
    <location>
        <begin position="27"/>
        <end position="368"/>
    </location>
</feature>
<dbReference type="InterPro" id="IPR028081">
    <property type="entry name" value="Leu-bd"/>
</dbReference>
<keyword evidence="2 3" id="KW-0732">Signal</keyword>
<comment type="similarity">
    <text evidence="1">Belongs to the leucine-binding protein family.</text>
</comment>
<evidence type="ECO:0000256" key="3">
    <source>
        <dbReference type="SAM" id="SignalP"/>
    </source>
</evidence>
<accession>A0A1G9SBU9</accession>
<dbReference type="Pfam" id="PF13458">
    <property type="entry name" value="Peripla_BP_6"/>
    <property type="match status" value="1"/>
</dbReference>
<dbReference type="CDD" id="cd06326">
    <property type="entry name" value="PBP1_ABC_ligand_binding-like"/>
    <property type="match status" value="1"/>
</dbReference>
<dbReference type="PANTHER" id="PTHR47235:SF1">
    <property type="entry name" value="BLR6548 PROTEIN"/>
    <property type="match status" value="1"/>
</dbReference>
<evidence type="ECO:0000256" key="1">
    <source>
        <dbReference type="ARBA" id="ARBA00010062"/>
    </source>
</evidence>
<evidence type="ECO:0000313" key="6">
    <source>
        <dbReference type="Proteomes" id="UP000198552"/>
    </source>
</evidence>
<dbReference type="Gene3D" id="3.40.50.2300">
    <property type="match status" value="2"/>
</dbReference>
<protein>
    <submittedName>
        <fullName evidence="5">Amino acid/amide ABC transporter substrate-binding protein, HAAT family</fullName>
    </submittedName>
</protein>
<sequence>MPSRRAFTLYAAALLPCARLAQADTGPILIGASLPLSGTNAAVGNEGLAVLQAYCDSVNRNGGVDGRPLQLTALDDAFVPAKAAENARTLAAGKAVALVNCWGTASCSAMVPVVTQTGLPLVGGIAGGGAMRAAPARQVFNIRASTAAEIGAMVRHMTSIGQQRIAVVYQDDAFGKGGLEVAQQVLRERGLQPVLQQALAADGANAAAVAQALAREPAPNGIILLASPPATVALIPQARKAGLRAQFYNLAAQASDSVVQGLGEHTTGVVFTTLVPSPWRTSVPAVRDYQQLLTAMDRPPRPSYLGLEVYLNARVLVDGLRKAGRTVQRESLIQALESMETRQYGAMAVRFGPQQQHEGSSYVGLAMIDRRGQFIE</sequence>
<name>A0A1G9SBU9_9BURK</name>
<reference evidence="6" key="1">
    <citation type="submission" date="2016-10" db="EMBL/GenBank/DDBJ databases">
        <authorList>
            <person name="Varghese N."/>
            <person name="Submissions S."/>
        </authorList>
    </citation>
    <scope>NUCLEOTIDE SEQUENCE [LARGE SCALE GENOMIC DNA]</scope>
    <source>
        <strain evidence="6">EPL6</strain>
    </source>
</reference>
<proteinExistence type="inferred from homology"/>
<dbReference type="RefSeq" id="WP_245703930.1">
    <property type="nucleotide sequence ID" value="NZ_FNHP01000004.1"/>
</dbReference>
<gene>
    <name evidence="5" type="ORF">SAMN05428957_104251</name>
</gene>
<keyword evidence="6" id="KW-1185">Reference proteome</keyword>
<dbReference type="SUPFAM" id="SSF53822">
    <property type="entry name" value="Periplasmic binding protein-like I"/>
    <property type="match status" value="1"/>
</dbReference>
<evidence type="ECO:0000256" key="2">
    <source>
        <dbReference type="ARBA" id="ARBA00022729"/>
    </source>
</evidence>
<dbReference type="EMBL" id="FNHP01000004">
    <property type="protein sequence ID" value="SDM32851.1"/>
    <property type="molecule type" value="Genomic_DNA"/>
</dbReference>
<organism evidence="5 6">
    <name type="scientific">Oryzisolibacter propanilivorax</name>
    <dbReference type="NCBI Taxonomy" id="1527607"/>
    <lineage>
        <taxon>Bacteria</taxon>
        <taxon>Pseudomonadati</taxon>
        <taxon>Pseudomonadota</taxon>
        <taxon>Betaproteobacteria</taxon>
        <taxon>Burkholderiales</taxon>
        <taxon>Comamonadaceae</taxon>
        <taxon>Oryzisolibacter</taxon>
    </lineage>
</organism>
<feature type="signal peptide" evidence="3">
    <location>
        <begin position="1"/>
        <end position="23"/>
    </location>
</feature>
<evidence type="ECO:0000259" key="4">
    <source>
        <dbReference type="Pfam" id="PF13458"/>
    </source>
</evidence>
<dbReference type="Proteomes" id="UP000198552">
    <property type="component" value="Unassembled WGS sequence"/>
</dbReference>
<dbReference type="InterPro" id="IPR028082">
    <property type="entry name" value="Peripla_BP_I"/>
</dbReference>
<feature type="chain" id="PRO_5011632715" evidence="3">
    <location>
        <begin position="24"/>
        <end position="376"/>
    </location>
</feature>
<dbReference type="STRING" id="1527607.SAMN05428957_104251"/>
<dbReference type="AlphaFoldDB" id="A0A1G9SBU9"/>